<evidence type="ECO:0000256" key="6">
    <source>
        <dbReference type="ARBA" id="ARBA00022692"/>
    </source>
</evidence>
<keyword evidence="5" id="KW-1003">Cell membrane</keyword>
<name>A0A1H5I7U4_9BRAD</name>
<dbReference type="GO" id="GO:0043190">
    <property type="term" value="C:ATP-binding cassette (ABC) transporter complex"/>
    <property type="evidence" value="ECO:0007669"/>
    <property type="project" value="InterPro"/>
</dbReference>
<evidence type="ECO:0000256" key="2">
    <source>
        <dbReference type="ARBA" id="ARBA00004429"/>
    </source>
</evidence>
<dbReference type="GO" id="GO:0006865">
    <property type="term" value="P:amino acid transport"/>
    <property type="evidence" value="ECO:0007669"/>
    <property type="project" value="UniProtKB-KW"/>
</dbReference>
<keyword evidence="9 10" id="KW-0472">Membrane</keyword>
<keyword evidence="8 10" id="KW-1133">Transmembrane helix</keyword>
<sequence length="222" mass="25049">MNYVWDFGILAKYSHLFWLGLGWTMAYTIGTIVLGTLIGLIVGMLRLRRIPVIDWLLIAYIELFRCTPLLVQIIWFYYAFPVVIGVNIPAHVAAVSVLSLYDGAFYAEIVRGSIESVPVGQWDAAKALGFRGWRLMRLVILPQALKPMMAPYVNQSVTQLKNTSLVSIIAVPDLVYNATLINADTYRPLEVYTIVALIYFAILFPSTLVARRLERGLTYDKV</sequence>
<keyword evidence="7" id="KW-0029">Amino-acid transport</keyword>
<dbReference type="InterPro" id="IPR035906">
    <property type="entry name" value="MetI-like_sf"/>
</dbReference>
<gene>
    <name evidence="12" type="ORF">SAMN05444164_7812</name>
</gene>
<dbReference type="SUPFAM" id="SSF161098">
    <property type="entry name" value="MetI-like"/>
    <property type="match status" value="1"/>
</dbReference>
<dbReference type="Proteomes" id="UP000198992">
    <property type="component" value="Unassembled WGS sequence"/>
</dbReference>
<evidence type="ECO:0000313" key="12">
    <source>
        <dbReference type="EMBL" id="SEE36303.1"/>
    </source>
</evidence>
<protein>
    <submittedName>
        <fullName evidence="12">Amino acid ABC transporter membrane protein, PAAT family</fullName>
    </submittedName>
</protein>
<dbReference type="AlphaFoldDB" id="A0A1H5I7U4"/>
<keyword evidence="6 10" id="KW-0812">Transmembrane</keyword>
<evidence type="ECO:0000256" key="10">
    <source>
        <dbReference type="RuleBase" id="RU363032"/>
    </source>
</evidence>
<dbReference type="OrthoDB" id="7190458at2"/>
<dbReference type="Pfam" id="PF00528">
    <property type="entry name" value="BPD_transp_1"/>
    <property type="match status" value="1"/>
</dbReference>
<evidence type="ECO:0000256" key="5">
    <source>
        <dbReference type="ARBA" id="ARBA00022475"/>
    </source>
</evidence>
<comment type="subcellular location">
    <subcellularLocation>
        <location evidence="2">Cell inner membrane</location>
        <topology evidence="2">Multi-pass membrane protein</topology>
    </subcellularLocation>
    <subcellularLocation>
        <location evidence="10">Cell membrane</location>
        <topology evidence="10">Multi-pass membrane protein</topology>
    </subcellularLocation>
</comment>
<dbReference type="PROSITE" id="PS50928">
    <property type="entry name" value="ABC_TM1"/>
    <property type="match status" value="1"/>
</dbReference>
<dbReference type="NCBIfam" id="TIGR01726">
    <property type="entry name" value="HEQRo_perm_3TM"/>
    <property type="match status" value="1"/>
</dbReference>
<evidence type="ECO:0000256" key="7">
    <source>
        <dbReference type="ARBA" id="ARBA00022970"/>
    </source>
</evidence>
<evidence type="ECO:0000256" key="4">
    <source>
        <dbReference type="ARBA" id="ARBA00022448"/>
    </source>
</evidence>
<dbReference type="PANTHER" id="PTHR30614:SF20">
    <property type="entry name" value="GLUTAMINE TRANSPORT SYSTEM PERMEASE PROTEIN GLNP"/>
    <property type="match status" value="1"/>
</dbReference>
<comment type="function">
    <text evidence="1">Part of the binding-protein-dependent transport system for glutamine; probably responsible for the translocation of the substrate across the membrane.</text>
</comment>
<evidence type="ECO:0000256" key="8">
    <source>
        <dbReference type="ARBA" id="ARBA00022989"/>
    </source>
</evidence>
<evidence type="ECO:0000256" key="3">
    <source>
        <dbReference type="ARBA" id="ARBA00010072"/>
    </source>
</evidence>
<organism evidence="12 13">
    <name type="scientific">Bradyrhizobium erythrophlei</name>
    <dbReference type="NCBI Taxonomy" id="1437360"/>
    <lineage>
        <taxon>Bacteria</taxon>
        <taxon>Pseudomonadati</taxon>
        <taxon>Pseudomonadota</taxon>
        <taxon>Alphaproteobacteria</taxon>
        <taxon>Hyphomicrobiales</taxon>
        <taxon>Nitrobacteraceae</taxon>
        <taxon>Bradyrhizobium</taxon>
    </lineage>
</organism>
<evidence type="ECO:0000256" key="1">
    <source>
        <dbReference type="ARBA" id="ARBA00003159"/>
    </source>
</evidence>
<dbReference type="RefSeq" id="WP_092124953.1">
    <property type="nucleotide sequence ID" value="NZ_FNTH01000001.1"/>
</dbReference>
<accession>A0A1H5I7U4</accession>
<dbReference type="GO" id="GO:0022857">
    <property type="term" value="F:transmembrane transporter activity"/>
    <property type="evidence" value="ECO:0007669"/>
    <property type="project" value="InterPro"/>
</dbReference>
<feature type="transmembrane region" description="Helical" evidence="10">
    <location>
        <begin position="20"/>
        <end position="45"/>
    </location>
</feature>
<feature type="domain" description="ABC transmembrane type-1" evidence="11">
    <location>
        <begin position="21"/>
        <end position="210"/>
    </location>
</feature>
<evidence type="ECO:0000313" key="13">
    <source>
        <dbReference type="Proteomes" id="UP000198992"/>
    </source>
</evidence>
<dbReference type="InterPro" id="IPR000515">
    <property type="entry name" value="MetI-like"/>
</dbReference>
<comment type="similarity">
    <text evidence="3">Belongs to the binding-protein-dependent transport system permease family. HisMQ subfamily.</text>
</comment>
<feature type="transmembrane region" description="Helical" evidence="10">
    <location>
        <begin position="191"/>
        <end position="210"/>
    </location>
</feature>
<evidence type="ECO:0000259" key="11">
    <source>
        <dbReference type="PROSITE" id="PS50928"/>
    </source>
</evidence>
<dbReference type="InterPro" id="IPR043429">
    <property type="entry name" value="ArtM/GltK/GlnP/TcyL/YhdX-like"/>
</dbReference>
<dbReference type="PANTHER" id="PTHR30614">
    <property type="entry name" value="MEMBRANE COMPONENT OF AMINO ACID ABC TRANSPORTER"/>
    <property type="match status" value="1"/>
</dbReference>
<dbReference type="Gene3D" id="1.10.3720.10">
    <property type="entry name" value="MetI-like"/>
    <property type="match status" value="1"/>
</dbReference>
<evidence type="ECO:0000256" key="9">
    <source>
        <dbReference type="ARBA" id="ARBA00023136"/>
    </source>
</evidence>
<dbReference type="EMBL" id="FNTH01000001">
    <property type="protein sequence ID" value="SEE36303.1"/>
    <property type="molecule type" value="Genomic_DNA"/>
</dbReference>
<keyword evidence="4 10" id="KW-0813">Transport</keyword>
<dbReference type="CDD" id="cd06261">
    <property type="entry name" value="TM_PBP2"/>
    <property type="match status" value="1"/>
</dbReference>
<reference evidence="12 13" key="1">
    <citation type="submission" date="2016-10" db="EMBL/GenBank/DDBJ databases">
        <authorList>
            <person name="de Groot N.N."/>
        </authorList>
    </citation>
    <scope>NUCLEOTIDE SEQUENCE [LARGE SCALE GENOMIC DNA]</scope>
    <source>
        <strain evidence="12 13">MT12</strain>
    </source>
</reference>
<proteinExistence type="inferred from homology"/>
<dbReference type="InterPro" id="IPR010065">
    <property type="entry name" value="AA_ABC_transptr_permease_3TM"/>
</dbReference>